<evidence type="ECO:0000313" key="3">
    <source>
        <dbReference type="EMBL" id="AJQ95690.1"/>
    </source>
</evidence>
<dbReference type="STRING" id="1445510.YC6258_03654"/>
<dbReference type="Gene3D" id="3.90.850.10">
    <property type="entry name" value="Fumarylacetoacetase-like, C-terminal domain"/>
    <property type="match status" value="1"/>
</dbReference>
<dbReference type="HOGENOM" id="CLU_050185_0_0_6"/>
<dbReference type="RefSeq" id="WP_044617910.1">
    <property type="nucleotide sequence ID" value="NZ_CP007142.1"/>
</dbReference>
<evidence type="ECO:0000313" key="4">
    <source>
        <dbReference type="Proteomes" id="UP000032266"/>
    </source>
</evidence>
<feature type="domain" description="Fumarylacetoacetase N-terminal" evidence="2">
    <location>
        <begin position="1"/>
        <end position="78"/>
    </location>
</feature>
<dbReference type="KEGG" id="gsn:YC6258_03654"/>
<keyword evidence="4" id="KW-1185">Reference proteome</keyword>
<dbReference type="PATRIC" id="fig|1445510.3.peg.3627"/>
<feature type="domain" description="Fumarylacetoacetase-like C-terminal" evidence="1">
    <location>
        <begin position="84"/>
        <end position="323"/>
    </location>
</feature>
<dbReference type="PANTHER" id="PTHR43211:SF1">
    <property type="entry name" value="BLL6422 PROTEIN"/>
    <property type="match status" value="1"/>
</dbReference>
<organism evidence="3 4">
    <name type="scientific">Gynuella sunshinyii YC6258</name>
    <dbReference type="NCBI Taxonomy" id="1445510"/>
    <lineage>
        <taxon>Bacteria</taxon>
        <taxon>Pseudomonadati</taxon>
        <taxon>Pseudomonadota</taxon>
        <taxon>Gammaproteobacteria</taxon>
        <taxon>Oceanospirillales</taxon>
        <taxon>Saccharospirillaceae</taxon>
        <taxon>Gynuella</taxon>
    </lineage>
</organism>
<name>A0A0C5V8I1_9GAMM</name>
<dbReference type="InterPro" id="IPR041072">
    <property type="entry name" value="FAA_hydro_N"/>
</dbReference>
<dbReference type="Pfam" id="PF01557">
    <property type="entry name" value="FAA_hydrolase"/>
    <property type="match status" value="1"/>
</dbReference>
<dbReference type="GO" id="GO:0003824">
    <property type="term" value="F:catalytic activity"/>
    <property type="evidence" value="ECO:0007669"/>
    <property type="project" value="InterPro"/>
</dbReference>
<dbReference type="InterPro" id="IPR036663">
    <property type="entry name" value="Fumarylacetoacetase_C_sf"/>
</dbReference>
<evidence type="ECO:0000259" key="2">
    <source>
        <dbReference type="Pfam" id="PF18288"/>
    </source>
</evidence>
<evidence type="ECO:0000259" key="1">
    <source>
        <dbReference type="Pfam" id="PF01557"/>
    </source>
</evidence>
<dbReference type="SUPFAM" id="SSF56529">
    <property type="entry name" value="FAH"/>
    <property type="match status" value="1"/>
</dbReference>
<dbReference type="OrthoDB" id="9775905at2"/>
<proteinExistence type="predicted"/>
<dbReference type="Proteomes" id="UP000032266">
    <property type="component" value="Chromosome"/>
</dbReference>
<protein>
    <submittedName>
        <fullName evidence="3">2-keto-4-pentenoate hydratase/2-oxohepta-3-ene-1,7-dioic acid hydratase (Catechol pathway)</fullName>
    </submittedName>
</protein>
<gene>
    <name evidence="3" type="ORF">YC6258_03654</name>
</gene>
<dbReference type="EMBL" id="CP007142">
    <property type="protein sequence ID" value="AJQ95690.1"/>
    <property type="molecule type" value="Genomic_DNA"/>
</dbReference>
<sequence>MKFATVNNNTLDGGLLLVSDNRQQAIDVSHIAPNLWAALQNWTQVEGDLQRLYQQLNTGALSDTMAFDAAICRAPMPRSAQWLDASAFLNHARLMEQAFNTPAIPDFDTIPVVYQGASDNFLGPCEDVPLPSEADGIDFEGEFGVIVDDVPMGVSAQAAADHIRLIVQINDWSLRHFGPREMQTGFGFLLAKPSSSFAPLAVTPDELGDAWTQGRVKLDLCVDWNGDVFGRPNGQEMNYSFPELIAHCARTRRLSAGTIIGSGTVSNRSREAGSACIAERRVLEKIELGEIQTSFMRFGDRVRMEARTVNGDPGPFGVIDQRVVCSE</sequence>
<reference evidence="3 4" key="1">
    <citation type="submission" date="2014-01" db="EMBL/GenBank/DDBJ databases">
        <title>Full genme sequencing of cellulolytic bacterium Gynuella sunshinyii YC6258T gen. nov., sp. nov.</title>
        <authorList>
            <person name="Khan H."/>
            <person name="Chung E.J."/>
            <person name="Chung Y.R."/>
        </authorList>
    </citation>
    <scope>NUCLEOTIDE SEQUENCE [LARGE SCALE GENOMIC DNA]</scope>
    <source>
        <strain evidence="3 4">YC6258</strain>
    </source>
</reference>
<dbReference type="AlphaFoldDB" id="A0A0C5V8I1"/>
<accession>A0A0C5V8I1</accession>
<dbReference type="PANTHER" id="PTHR43211">
    <property type="entry name" value="FUMARYLACETOACETATE HYDROLASE"/>
    <property type="match status" value="1"/>
</dbReference>
<dbReference type="Pfam" id="PF18288">
    <property type="entry name" value="FAA_hydro_N_2"/>
    <property type="match status" value="1"/>
</dbReference>
<dbReference type="InterPro" id="IPR011234">
    <property type="entry name" value="Fumarylacetoacetase-like_C"/>
</dbReference>